<proteinExistence type="predicted"/>
<evidence type="ECO:0000313" key="3">
    <source>
        <dbReference type="Proteomes" id="UP000623129"/>
    </source>
</evidence>
<feature type="compositionally biased region" description="Acidic residues" evidence="1">
    <location>
        <begin position="7"/>
        <end position="24"/>
    </location>
</feature>
<dbReference type="EMBL" id="SWLB01000015">
    <property type="protein sequence ID" value="KAF3328515.1"/>
    <property type="molecule type" value="Genomic_DNA"/>
</dbReference>
<protein>
    <submittedName>
        <fullName evidence="2">Uncharacterized protein</fullName>
    </submittedName>
</protein>
<reference evidence="2" key="1">
    <citation type="submission" date="2020-01" db="EMBL/GenBank/DDBJ databases">
        <title>Genome sequence of Kobresia littledalei, the first chromosome-level genome in the family Cyperaceae.</title>
        <authorList>
            <person name="Qu G."/>
        </authorList>
    </citation>
    <scope>NUCLEOTIDE SEQUENCE</scope>
    <source>
        <strain evidence="2">C.B.Clarke</strain>
        <tissue evidence="2">Leaf</tissue>
    </source>
</reference>
<organism evidence="2 3">
    <name type="scientific">Carex littledalei</name>
    <dbReference type="NCBI Taxonomy" id="544730"/>
    <lineage>
        <taxon>Eukaryota</taxon>
        <taxon>Viridiplantae</taxon>
        <taxon>Streptophyta</taxon>
        <taxon>Embryophyta</taxon>
        <taxon>Tracheophyta</taxon>
        <taxon>Spermatophyta</taxon>
        <taxon>Magnoliopsida</taxon>
        <taxon>Liliopsida</taxon>
        <taxon>Poales</taxon>
        <taxon>Cyperaceae</taxon>
        <taxon>Cyperoideae</taxon>
        <taxon>Cariceae</taxon>
        <taxon>Carex</taxon>
        <taxon>Carex subgen. Euthyceras</taxon>
    </lineage>
</organism>
<dbReference type="AlphaFoldDB" id="A0A833VJ31"/>
<gene>
    <name evidence="2" type="ORF">FCM35_KLT05593</name>
</gene>
<dbReference type="Proteomes" id="UP000623129">
    <property type="component" value="Unassembled WGS sequence"/>
</dbReference>
<sequence length="85" mass="9244">MKIPEREEAENSETETDDERDDVDSVSGQPLPACLPLPDVGITTDEIMQPSAKSDSTTLVSGDCSKTGNKNRVCPMVAWCDLLFL</sequence>
<feature type="region of interest" description="Disordered" evidence="1">
    <location>
        <begin position="1"/>
        <end position="34"/>
    </location>
</feature>
<comment type="caution">
    <text evidence="2">The sequence shown here is derived from an EMBL/GenBank/DDBJ whole genome shotgun (WGS) entry which is preliminary data.</text>
</comment>
<name>A0A833VJ31_9POAL</name>
<evidence type="ECO:0000256" key="1">
    <source>
        <dbReference type="SAM" id="MobiDB-lite"/>
    </source>
</evidence>
<accession>A0A833VJ31</accession>
<keyword evidence="3" id="KW-1185">Reference proteome</keyword>
<evidence type="ECO:0000313" key="2">
    <source>
        <dbReference type="EMBL" id="KAF3328515.1"/>
    </source>
</evidence>